<evidence type="ECO:0000256" key="2">
    <source>
        <dbReference type="SAM" id="Phobius"/>
    </source>
</evidence>
<feature type="transmembrane region" description="Helical" evidence="2">
    <location>
        <begin position="74"/>
        <end position="97"/>
    </location>
</feature>
<keyword evidence="2" id="KW-0812">Transmembrane</keyword>
<feature type="transmembrane region" description="Helical" evidence="2">
    <location>
        <begin position="104"/>
        <end position="123"/>
    </location>
</feature>
<accession>A0A7S1WWH2</accession>
<feature type="transmembrane region" description="Helical" evidence="2">
    <location>
        <begin position="143"/>
        <end position="165"/>
    </location>
</feature>
<feature type="compositionally biased region" description="Basic and acidic residues" evidence="1">
    <location>
        <begin position="21"/>
        <end position="35"/>
    </location>
</feature>
<evidence type="ECO:0000256" key="1">
    <source>
        <dbReference type="SAM" id="MobiDB-lite"/>
    </source>
</evidence>
<evidence type="ECO:0000313" key="3">
    <source>
        <dbReference type="EMBL" id="CAD9190596.1"/>
    </source>
</evidence>
<organism evidence="3">
    <name type="scientific">Alexandrium catenella</name>
    <name type="common">Red tide dinoflagellate</name>
    <name type="synonym">Gonyaulax catenella</name>
    <dbReference type="NCBI Taxonomy" id="2925"/>
    <lineage>
        <taxon>Eukaryota</taxon>
        <taxon>Sar</taxon>
        <taxon>Alveolata</taxon>
        <taxon>Dinophyceae</taxon>
        <taxon>Gonyaulacales</taxon>
        <taxon>Pyrocystaceae</taxon>
        <taxon>Alexandrium</taxon>
    </lineage>
</organism>
<sequence length="364" mass="40147">MQSAALWPPNQAASRPNPFGHADEAGLGAERDSRSSSEYGSVWEADLQPVGRSPRKPATSRLARPMQDLKSSPVANLAVFIIVPWVVFIMVMCPFALYYRHSTMLAWVIFAVAMLVSGGLRLLEHGGRADAAWAKLFFSTYYWQLLSSCCIAATLLGTALGLYAYSRYILVYHIYEGSRFYMNVRPSQAAAEFLDAGMLTFSQDTFVDPTRSIGYKVVERYCVAPIFNHAMATSSSPGKLPLANFWAVGLDCCHGRGSFECGPIWDESAHSGLRVLDAGPLQGEELHNYMIAVHQAAASYGIMAPEKPVLVKWTDSPQNLPKAYWEGGVHFYKKSVGYFIAAEMVLGLFAALFWESRRVSAAPQ</sequence>
<keyword evidence="2" id="KW-1133">Transmembrane helix</keyword>
<dbReference type="AlphaFoldDB" id="A0A7S1WWH2"/>
<gene>
    <name evidence="3" type="ORF">ACAT0790_LOCUS67371</name>
</gene>
<keyword evidence="2" id="KW-0472">Membrane</keyword>
<protein>
    <submittedName>
        <fullName evidence="3">Uncharacterized protein</fullName>
    </submittedName>
</protein>
<proteinExistence type="predicted"/>
<feature type="region of interest" description="Disordered" evidence="1">
    <location>
        <begin position="1"/>
        <end position="64"/>
    </location>
</feature>
<name>A0A7S1WWH2_ALECA</name>
<reference evidence="3" key="1">
    <citation type="submission" date="2021-01" db="EMBL/GenBank/DDBJ databases">
        <authorList>
            <person name="Corre E."/>
            <person name="Pelletier E."/>
            <person name="Niang G."/>
            <person name="Scheremetjew M."/>
            <person name="Finn R."/>
            <person name="Kale V."/>
            <person name="Holt S."/>
            <person name="Cochrane G."/>
            <person name="Meng A."/>
            <person name="Brown T."/>
            <person name="Cohen L."/>
        </authorList>
    </citation>
    <scope>NUCLEOTIDE SEQUENCE</scope>
    <source>
        <strain evidence="3">OF101</strain>
    </source>
</reference>
<feature type="transmembrane region" description="Helical" evidence="2">
    <location>
        <begin position="336"/>
        <end position="354"/>
    </location>
</feature>
<dbReference type="EMBL" id="HBGE01112966">
    <property type="protein sequence ID" value="CAD9190596.1"/>
    <property type="molecule type" value="Transcribed_RNA"/>
</dbReference>